<sequence>MSCVEGRCSKHEASIEIHLRDQRKGVQDQSQSKIIRLPAGQVHQRVVQNGIEPFIPASSILDAWRSSEYNLCVGDGGQRRPDGTESTVERFVSTYTWENGIAVQSAIGYGGYKDHKAPPDSDDGAYKEYGVSANKKVAVRWRGKQWQAELNVKHWDVLSDSEKKEFENEKQTLGYPLESWGQTEPAHPPTIKPAVPPRSPAPSIHSPAPSDSDDSGDEDLPNGAQIQGGRPAKRRRRGSTNGAKHHGRLTDDQKRANAEKRKEKKERAATQILAALRLKYADDAVVLEIQNILKPTTPISCEDIRKYAKKVAEIRDDCTNLAEGSTIDQNHIIQFLRRGKSWVTQADSIAHLLSKHRKSESLAVISWTTGTPEEPVSKKLGMASFLRKFKKAIAGQSSDDGSSGSSS</sequence>
<organism evidence="2 3">
    <name type="scientific">Mycena rosella</name>
    <name type="common">Pink bonnet</name>
    <name type="synonym">Agaricus rosellus</name>
    <dbReference type="NCBI Taxonomy" id="1033263"/>
    <lineage>
        <taxon>Eukaryota</taxon>
        <taxon>Fungi</taxon>
        <taxon>Dikarya</taxon>
        <taxon>Basidiomycota</taxon>
        <taxon>Agaricomycotina</taxon>
        <taxon>Agaricomycetes</taxon>
        <taxon>Agaricomycetidae</taxon>
        <taxon>Agaricales</taxon>
        <taxon>Marasmiineae</taxon>
        <taxon>Mycenaceae</taxon>
        <taxon>Mycena</taxon>
    </lineage>
</organism>
<evidence type="ECO:0000313" key="3">
    <source>
        <dbReference type="Proteomes" id="UP001221757"/>
    </source>
</evidence>
<comment type="caution">
    <text evidence="2">The sequence shown here is derived from an EMBL/GenBank/DDBJ whole genome shotgun (WGS) entry which is preliminary data.</text>
</comment>
<feature type="compositionally biased region" description="Low complexity" evidence="1">
    <location>
        <begin position="201"/>
        <end position="210"/>
    </location>
</feature>
<proteinExistence type="predicted"/>
<feature type="region of interest" description="Disordered" evidence="1">
    <location>
        <begin position="173"/>
        <end position="267"/>
    </location>
</feature>
<dbReference type="EMBL" id="JARKIE010000081">
    <property type="protein sequence ID" value="KAJ7688147.1"/>
    <property type="molecule type" value="Genomic_DNA"/>
</dbReference>
<feature type="compositionally biased region" description="Acidic residues" evidence="1">
    <location>
        <begin position="211"/>
        <end position="220"/>
    </location>
</feature>
<dbReference type="Proteomes" id="UP001221757">
    <property type="component" value="Unassembled WGS sequence"/>
</dbReference>
<accession>A0AAD7DE40</accession>
<name>A0AAD7DE40_MYCRO</name>
<feature type="compositionally biased region" description="Basic and acidic residues" evidence="1">
    <location>
        <begin position="248"/>
        <end position="267"/>
    </location>
</feature>
<feature type="compositionally biased region" description="Pro residues" evidence="1">
    <location>
        <begin position="186"/>
        <end position="200"/>
    </location>
</feature>
<reference evidence="2" key="1">
    <citation type="submission" date="2023-03" db="EMBL/GenBank/DDBJ databases">
        <title>Massive genome expansion in bonnet fungi (Mycena s.s.) driven by repeated elements and novel gene families across ecological guilds.</title>
        <authorList>
            <consortium name="Lawrence Berkeley National Laboratory"/>
            <person name="Harder C.B."/>
            <person name="Miyauchi S."/>
            <person name="Viragh M."/>
            <person name="Kuo A."/>
            <person name="Thoen E."/>
            <person name="Andreopoulos B."/>
            <person name="Lu D."/>
            <person name="Skrede I."/>
            <person name="Drula E."/>
            <person name="Henrissat B."/>
            <person name="Morin E."/>
            <person name="Kohler A."/>
            <person name="Barry K."/>
            <person name="LaButti K."/>
            <person name="Morin E."/>
            <person name="Salamov A."/>
            <person name="Lipzen A."/>
            <person name="Mereny Z."/>
            <person name="Hegedus B."/>
            <person name="Baldrian P."/>
            <person name="Stursova M."/>
            <person name="Weitz H."/>
            <person name="Taylor A."/>
            <person name="Grigoriev I.V."/>
            <person name="Nagy L.G."/>
            <person name="Martin F."/>
            <person name="Kauserud H."/>
        </authorList>
    </citation>
    <scope>NUCLEOTIDE SEQUENCE</scope>
    <source>
        <strain evidence="2">CBHHK067</strain>
    </source>
</reference>
<keyword evidence="3" id="KW-1185">Reference proteome</keyword>
<feature type="compositionally biased region" description="Basic residues" evidence="1">
    <location>
        <begin position="231"/>
        <end position="247"/>
    </location>
</feature>
<evidence type="ECO:0000313" key="2">
    <source>
        <dbReference type="EMBL" id="KAJ7688147.1"/>
    </source>
</evidence>
<dbReference type="AlphaFoldDB" id="A0AAD7DE40"/>
<protein>
    <submittedName>
        <fullName evidence="2">Uncharacterized protein</fullName>
    </submittedName>
</protein>
<gene>
    <name evidence="2" type="ORF">B0H17DRAFT_1203155</name>
</gene>
<evidence type="ECO:0000256" key="1">
    <source>
        <dbReference type="SAM" id="MobiDB-lite"/>
    </source>
</evidence>